<dbReference type="PANTHER" id="PTHR45614">
    <property type="entry name" value="MYB PROTEIN-RELATED"/>
    <property type="match status" value="1"/>
</dbReference>
<dbReference type="Pfam" id="PF00249">
    <property type="entry name" value="Myb_DNA-binding"/>
    <property type="match status" value="2"/>
</dbReference>
<dbReference type="SMART" id="SM00717">
    <property type="entry name" value="SANT"/>
    <property type="match status" value="2"/>
</dbReference>
<sequence>MDSETNLENDPITPPPPLDLSDNNMKFELLDEDDFLDNFSSSNIYLQDFQLLDHQFPSEDSTFNPDIGIQSNGLDPFDDAFYHGCSADADVYEFNPYDHNSCNMEDFQYGGFSNVPNMKELMELGIDLNCHDLVPNIPDETSSCVTADNIGCNKEDGKIRSKNSNENNNNRNESESKKKSKKSDRVLKRSKSAKGQWTTEEDRMLIHLVNKYGIRKWSHISRMLKGRIGKQCRERWHNHLRPDIKVKDFWTEEEDRILIEAHAQVGNRWAEIAKMLPGRTENSIKNHWNATKRRQFSRRKCKTKWPSPSSLLQNYIKSLNFEKGSCSSSRSRNYYNAPHLDYAFSNISTAVPLQHDQEMLEYDFDDEIPDFTFDDDDDHLIEGVLPRVVEDEPCLDVQLPFDIPPLMMCEVKKELDIDLMNMIL</sequence>
<dbReference type="Gene3D" id="1.10.10.60">
    <property type="entry name" value="Homeodomain-like"/>
    <property type="match status" value="2"/>
</dbReference>
<dbReference type="GO" id="GO:0003677">
    <property type="term" value="F:DNA binding"/>
    <property type="evidence" value="ECO:0007669"/>
    <property type="project" value="UniProtKB-KW"/>
</dbReference>
<feature type="region of interest" description="Disordered" evidence="5">
    <location>
        <begin position="155"/>
        <end position="195"/>
    </location>
</feature>
<dbReference type="CDD" id="cd00167">
    <property type="entry name" value="SANT"/>
    <property type="match status" value="2"/>
</dbReference>
<dbReference type="InterPro" id="IPR001005">
    <property type="entry name" value="SANT/Myb"/>
</dbReference>
<evidence type="ECO:0000259" key="6">
    <source>
        <dbReference type="PROSITE" id="PS50090"/>
    </source>
</evidence>
<name>A0ABD3SK40_9LAMI</name>
<feature type="compositionally biased region" description="Basic and acidic residues" evidence="5">
    <location>
        <begin position="172"/>
        <end position="187"/>
    </location>
</feature>
<evidence type="ECO:0000256" key="5">
    <source>
        <dbReference type="SAM" id="MobiDB-lite"/>
    </source>
</evidence>
<evidence type="ECO:0000259" key="7">
    <source>
        <dbReference type="PROSITE" id="PS51294"/>
    </source>
</evidence>
<keyword evidence="2" id="KW-0677">Repeat</keyword>
<evidence type="ECO:0000313" key="9">
    <source>
        <dbReference type="Proteomes" id="UP001634393"/>
    </source>
</evidence>
<feature type="domain" description="Myb-like" evidence="6">
    <location>
        <begin position="250"/>
        <end position="292"/>
    </location>
</feature>
<reference evidence="8 9" key="1">
    <citation type="submission" date="2024-12" db="EMBL/GenBank/DDBJ databases">
        <title>The unique morphological basis and parallel evolutionary history of personate flowers in Penstemon.</title>
        <authorList>
            <person name="Depatie T.H."/>
            <person name="Wessinger C.A."/>
        </authorList>
    </citation>
    <scope>NUCLEOTIDE SEQUENCE [LARGE SCALE GENOMIC DNA]</scope>
    <source>
        <strain evidence="8">WTNN_2</strain>
        <tissue evidence="8">Leaf</tissue>
    </source>
</reference>
<dbReference type="PROSITE" id="PS51294">
    <property type="entry name" value="HTH_MYB"/>
    <property type="match status" value="2"/>
</dbReference>
<dbReference type="EMBL" id="JBJXBP010000006">
    <property type="protein sequence ID" value="KAL3824843.1"/>
    <property type="molecule type" value="Genomic_DNA"/>
</dbReference>
<dbReference type="AlphaFoldDB" id="A0ABD3SK40"/>
<dbReference type="PROSITE" id="PS50090">
    <property type="entry name" value="MYB_LIKE"/>
    <property type="match status" value="2"/>
</dbReference>
<gene>
    <name evidence="8" type="ORF">ACJIZ3_020872</name>
</gene>
<evidence type="ECO:0000256" key="1">
    <source>
        <dbReference type="ARBA" id="ARBA00004123"/>
    </source>
</evidence>
<evidence type="ECO:0000256" key="3">
    <source>
        <dbReference type="ARBA" id="ARBA00023125"/>
    </source>
</evidence>
<dbReference type="InterPro" id="IPR050560">
    <property type="entry name" value="MYB_TF"/>
</dbReference>
<accession>A0ABD3SK40</accession>
<dbReference type="GO" id="GO:0005634">
    <property type="term" value="C:nucleus"/>
    <property type="evidence" value="ECO:0007669"/>
    <property type="project" value="UniProtKB-SubCell"/>
</dbReference>
<dbReference type="InterPro" id="IPR017930">
    <property type="entry name" value="Myb_dom"/>
</dbReference>
<dbReference type="FunFam" id="1.10.10.60:FF:000381">
    <property type="entry name" value="Transcription factor MYB119"/>
    <property type="match status" value="1"/>
</dbReference>
<feature type="compositionally biased region" description="Low complexity" evidence="5">
    <location>
        <begin position="162"/>
        <end position="171"/>
    </location>
</feature>
<comment type="caution">
    <text evidence="8">The sequence shown here is derived from an EMBL/GenBank/DDBJ whole genome shotgun (WGS) entry which is preliminary data.</text>
</comment>
<dbReference type="FunFam" id="1.10.10.60:FF:000010">
    <property type="entry name" value="Transcriptional activator Myb isoform A"/>
    <property type="match status" value="1"/>
</dbReference>
<dbReference type="InterPro" id="IPR009057">
    <property type="entry name" value="Homeodomain-like_sf"/>
</dbReference>
<dbReference type="Proteomes" id="UP001634393">
    <property type="component" value="Unassembled WGS sequence"/>
</dbReference>
<keyword evidence="4" id="KW-0539">Nucleus</keyword>
<feature type="region of interest" description="Disordered" evidence="5">
    <location>
        <begin position="1"/>
        <end position="20"/>
    </location>
</feature>
<feature type="domain" description="HTH myb-type" evidence="7">
    <location>
        <begin position="245"/>
        <end position="296"/>
    </location>
</feature>
<evidence type="ECO:0000256" key="4">
    <source>
        <dbReference type="ARBA" id="ARBA00023242"/>
    </source>
</evidence>
<protein>
    <submittedName>
        <fullName evidence="8">Uncharacterized protein</fullName>
    </submittedName>
</protein>
<comment type="subcellular location">
    <subcellularLocation>
        <location evidence="1">Nucleus</location>
    </subcellularLocation>
</comment>
<keyword evidence="9" id="KW-1185">Reference proteome</keyword>
<feature type="domain" description="Myb-like" evidence="6">
    <location>
        <begin position="189"/>
        <end position="240"/>
    </location>
</feature>
<evidence type="ECO:0000313" key="8">
    <source>
        <dbReference type="EMBL" id="KAL3824843.1"/>
    </source>
</evidence>
<dbReference type="SUPFAM" id="SSF46689">
    <property type="entry name" value="Homeodomain-like"/>
    <property type="match status" value="1"/>
</dbReference>
<dbReference type="PANTHER" id="PTHR45614:SF285">
    <property type="entry name" value="TRANSCRIPTION FACTOR MYB98"/>
    <property type="match status" value="1"/>
</dbReference>
<proteinExistence type="predicted"/>
<organism evidence="8 9">
    <name type="scientific">Penstemon smallii</name>
    <dbReference type="NCBI Taxonomy" id="265156"/>
    <lineage>
        <taxon>Eukaryota</taxon>
        <taxon>Viridiplantae</taxon>
        <taxon>Streptophyta</taxon>
        <taxon>Embryophyta</taxon>
        <taxon>Tracheophyta</taxon>
        <taxon>Spermatophyta</taxon>
        <taxon>Magnoliopsida</taxon>
        <taxon>eudicotyledons</taxon>
        <taxon>Gunneridae</taxon>
        <taxon>Pentapetalae</taxon>
        <taxon>asterids</taxon>
        <taxon>lamiids</taxon>
        <taxon>Lamiales</taxon>
        <taxon>Plantaginaceae</taxon>
        <taxon>Cheloneae</taxon>
        <taxon>Penstemon</taxon>
    </lineage>
</organism>
<feature type="domain" description="HTH myb-type" evidence="7">
    <location>
        <begin position="194"/>
        <end position="244"/>
    </location>
</feature>
<keyword evidence="3" id="KW-0238">DNA-binding</keyword>
<evidence type="ECO:0000256" key="2">
    <source>
        <dbReference type="ARBA" id="ARBA00022737"/>
    </source>
</evidence>